<keyword evidence="3" id="KW-1185">Reference proteome</keyword>
<evidence type="ECO:0000313" key="3">
    <source>
        <dbReference type="Proteomes" id="UP000189777"/>
    </source>
</evidence>
<organism evidence="2 3">
    <name type="scientific">Krasilnikoviella flava</name>
    <dbReference type="NCBI Taxonomy" id="526729"/>
    <lineage>
        <taxon>Bacteria</taxon>
        <taxon>Bacillati</taxon>
        <taxon>Actinomycetota</taxon>
        <taxon>Actinomycetes</taxon>
        <taxon>Micrococcales</taxon>
        <taxon>Promicromonosporaceae</taxon>
        <taxon>Krasilnikoviella</taxon>
    </lineage>
</organism>
<keyword evidence="1" id="KW-0472">Membrane</keyword>
<protein>
    <submittedName>
        <fullName evidence="2">Uncharacterized protein</fullName>
    </submittedName>
</protein>
<dbReference type="Proteomes" id="UP000189777">
    <property type="component" value="Unassembled WGS sequence"/>
</dbReference>
<proteinExistence type="predicted"/>
<dbReference type="OrthoDB" id="4980920at2"/>
<keyword evidence="1" id="KW-0812">Transmembrane</keyword>
<feature type="transmembrane region" description="Helical" evidence="1">
    <location>
        <begin position="16"/>
        <end position="36"/>
    </location>
</feature>
<dbReference type="AlphaFoldDB" id="A0A1T5LIU9"/>
<dbReference type="RefSeq" id="WP_139820951.1">
    <property type="nucleotide sequence ID" value="NZ_FUZQ01000006.1"/>
</dbReference>
<dbReference type="EMBL" id="FUZQ01000006">
    <property type="protein sequence ID" value="SKC75794.1"/>
    <property type="molecule type" value="Genomic_DNA"/>
</dbReference>
<sequence>MSAETVPARTRRRRRVGWVAIAAVTVVAVVGMAQLYPLPRTADVLSPPADATAEEVVRAYLEAIDAHDCDTAQDLTAPSFAAVTESMCHDAASLTTTELQTVGTGAVHASFDIDRRLFAEDVSVPEDGWGWTYYLTRGPEGWRVSDAGNG</sequence>
<accession>A0A1T5LIU9</accession>
<gene>
    <name evidence="2" type="ORF">SAMN04324258_3489</name>
</gene>
<name>A0A1T5LIU9_9MICO</name>
<reference evidence="2 3" key="1">
    <citation type="submission" date="2017-02" db="EMBL/GenBank/DDBJ databases">
        <authorList>
            <person name="Peterson S.W."/>
        </authorList>
    </citation>
    <scope>NUCLEOTIDE SEQUENCE [LARGE SCALE GENOMIC DNA]</scope>
    <source>
        <strain evidence="2 3">DSM 21481</strain>
    </source>
</reference>
<evidence type="ECO:0000313" key="2">
    <source>
        <dbReference type="EMBL" id="SKC75794.1"/>
    </source>
</evidence>
<evidence type="ECO:0000256" key="1">
    <source>
        <dbReference type="SAM" id="Phobius"/>
    </source>
</evidence>
<keyword evidence="1" id="KW-1133">Transmembrane helix</keyword>